<dbReference type="RefSeq" id="XP_010418809.1">
    <property type="nucleotide sequence ID" value="XM_010420507.1"/>
</dbReference>
<evidence type="ECO:0000313" key="2">
    <source>
        <dbReference type="Proteomes" id="UP000694864"/>
    </source>
</evidence>
<dbReference type="PANTHER" id="PTHR33116">
    <property type="entry name" value="REVERSE TRANSCRIPTASE ZINC-BINDING DOMAIN-CONTAINING PROTEIN-RELATED-RELATED"/>
    <property type="match status" value="1"/>
</dbReference>
<sequence length="792" mass="88440">MAIKTDMSKAYDRVEWSFVDLLLRKLGFCDKWVSWIMSCVTTVQYKVLINGQAHGSITPFRGLRQGDPLSPYLFILCTEALIAQFRKAEQLKLITGIKVSTASPAISHLLFADDSLFFCRATKEQCEVVLRILRKYERASGQQINFQKSSVQFGHTVDHGLREELKGVLGITNLGGMGSYLGIPESLGGAKTQIFSYVQDRLQSRASSWPARLLSKGGKEVMIKSVATAVPTFVMSCFRLPKTITRKLTSAISNYWWSSSGQSRGLHWVAWDKLCQDKTEGGLGFRGLDDFNTALLAKQLWRLISVLDSLFARVFKGRYYRHSDPLDPIKSYSPSYGWRSIISARSLVNKGLIKRVGSGVSISVWHDPWIPAQSPRPAIGTGLSSDHLLSVQNLINRSSNSWDMALLSATFVPEDVALISALPLRLPDKPDSLGWHFTKSGNYTVKSGYHLLQSSTAASVVLSVVGSNYVPLQAFVWKIRCPPKLRHFMWQVISGCVAVTANLRKRGISCDPVCGLCGFEEETINHALFECPPARQVWALSQFPTVQGAFPSESILTNIDFLFWRFKDVPSQDRFPWILWYIWKARNDKLFSNLDSNPLAILRLAEDEANAWFLAQTEGVDSEEGHPLLGIPSDGGIRVSRFSRPTSSLLCFVDGSWKATDQFSGRGWFCVSPGGDGPTMGASNLRRSLSPLHAEIEALIWAMRCMIGADNQSVVFLTDCSDLVKMVSSPSKWPAFTPYLEDVQADREEFTSFSLVYVPRTQNGKTDKLARHVRAVPYLVIFVNNLSSHWLV</sequence>
<dbReference type="InterPro" id="IPR002156">
    <property type="entry name" value="RNaseH_domain"/>
</dbReference>
<dbReference type="CDD" id="cd06222">
    <property type="entry name" value="RNase_H_like"/>
    <property type="match status" value="1"/>
</dbReference>
<dbReference type="SUPFAM" id="SSF53098">
    <property type="entry name" value="Ribonuclease H-like"/>
    <property type="match status" value="1"/>
</dbReference>
<dbReference type="InterPro" id="IPR012337">
    <property type="entry name" value="RNaseH-like_sf"/>
</dbReference>
<dbReference type="InterPro" id="IPR036397">
    <property type="entry name" value="RNaseH_sf"/>
</dbReference>
<organism evidence="2 3">
    <name type="scientific">Camelina sativa</name>
    <name type="common">False flax</name>
    <name type="synonym">Myagrum sativum</name>
    <dbReference type="NCBI Taxonomy" id="90675"/>
    <lineage>
        <taxon>Eukaryota</taxon>
        <taxon>Viridiplantae</taxon>
        <taxon>Streptophyta</taxon>
        <taxon>Embryophyta</taxon>
        <taxon>Tracheophyta</taxon>
        <taxon>Spermatophyta</taxon>
        <taxon>Magnoliopsida</taxon>
        <taxon>eudicotyledons</taxon>
        <taxon>Gunneridae</taxon>
        <taxon>Pentapetalae</taxon>
        <taxon>rosids</taxon>
        <taxon>malvids</taxon>
        <taxon>Brassicales</taxon>
        <taxon>Brassicaceae</taxon>
        <taxon>Camelineae</taxon>
        <taxon>Camelina</taxon>
    </lineage>
</organism>
<dbReference type="Pfam" id="PF13966">
    <property type="entry name" value="zf-RVT"/>
    <property type="match status" value="1"/>
</dbReference>
<keyword evidence="2" id="KW-1185">Reference proteome</keyword>
<dbReference type="Pfam" id="PF13456">
    <property type="entry name" value="RVT_3"/>
    <property type="match status" value="1"/>
</dbReference>
<dbReference type="Pfam" id="PF00078">
    <property type="entry name" value="RVT_1"/>
    <property type="match status" value="1"/>
</dbReference>
<accession>A0ABM0T0B7</accession>
<dbReference type="PROSITE" id="PS50878">
    <property type="entry name" value="RT_POL"/>
    <property type="match status" value="1"/>
</dbReference>
<dbReference type="Proteomes" id="UP000694864">
    <property type="component" value="Chromosome 7"/>
</dbReference>
<protein>
    <submittedName>
        <fullName evidence="3">Uncharacterized protein LOC104704411</fullName>
    </submittedName>
</protein>
<dbReference type="Gene3D" id="3.30.420.10">
    <property type="entry name" value="Ribonuclease H-like superfamily/Ribonuclease H"/>
    <property type="match status" value="1"/>
</dbReference>
<evidence type="ECO:0000259" key="1">
    <source>
        <dbReference type="PROSITE" id="PS50878"/>
    </source>
</evidence>
<dbReference type="InterPro" id="IPR000477">
    <property type="entry name" value="RT_dom"/>
</dbReference>
<name>A0ABM0T0B7_CAMSA</name>
<gene>
    <name evidence="3" type="primary">LOC104704411</name>
</gene>
<reference evidence="3" key="2">
    <citation type="submission" date="2025-08" db="UniProtKB">
        <authorList>
            <consortium name="RefSeq"/>
        </authorList>
    </citation>
    <scope>IDENTIFICATION</scope>
    <source>
        <tissue evidence="3">Leaf</tissue>
    </source>
</reference>
<evidence type="ECO:0000313" key="3">
    <source>
        <dbReference type="RefSeq" id="XP_010418809.1"/>
    </source>
</evidence>
<dbReference type="PANTHER" id="PTHR33116:SF86">
    <property type="entry name" value="REVERSE TRANSCRIPTASE DOMAIN-CONTAINING PROTEIN"/>
    <property type="match status" value="1"/>
</dbReference>
<proteinExistence type="predicted"/>
<dbReference type="InterPro" id="IPR044730">
    <property type="entry name" value="RNase_H-like_dom_plant"/>
</dbReference>
<dbReference type="SUPFAM" id="SSF56672">
    <property type="entry name" value="DNA/RNA polymerases"/>
    <property type="match status" value="1"/>
</dbReference>
<reference evidence="2" key="1">
    <citation type="journal article" date="2014" name="Nat. Commun.">
        <title>The emerging biofuel crop Camelina sativa retains a highly undifferentiated hexaploid genome structure.</title>
        <authorList>
            <person name="Kagale S."/>
            <person name="Koh C."/>
            <person name="Nixon J."/>
            <person name="Bollina V."/>
            <person name="Clarke W.E."/>
            <person name="Tuteja R."/>
            <person name="Spillane C."/>
            <person name="Robinson S.J."/>
            <person name="Links M.G."/>
            <person name="Clarke C."/>
            <person name="Higgins E.E."/>
            <person name="Huebert T."/>
            <person name="Sharpe A.G."/>
            <person name="Parkin I.A."/>
        </authorList>
    </citation>
    <scope>NUCLEOTIDE SEQUENCE [LARGE SCALE GENOMIC DNA]</scope>
    <source>
        <strain evidence="2">cv. DH55</strain>
    </source>
</reference>
<dbReference type="GeneID" id="104704411"/>
<dbReference type="InterPro" id="IPR043502">
    <property type="entry name" value="DNA/RNA_pol_sf"/>
</dbReference>
<feature type="domain" description="Reverse transcriptase" evidence="1">
    <location>
        <begin position="1"/>
        <end position="173"/>
    </location>
</feature>
<dbReference type="InterPro" id="IPR026960">
    <property type="entry name" value="RVT-Znf"/>
</dbReference>